<dbReference type="Proteomes" id="UP000076830">
    <property type="component" value="Chromosome"/>
</dbReference>
<feature type="domain" description="RNA polymerase sigma-70 region 2" evidence="5">
    <location>
        <begin position="40"/>
        <end position="104"/>
    </location>
</feature>
<evidence type="ECO:0000259" key="6">
    <source>
        <dbReference type="Pfam" id="PF08281"/>
    </source>
</evidence>
<dbReference type="Gene3D" id="1.10.1740.10">
    <property type="match status" value="1"/>
</dbReference>
<evidence type="ECO:0000313" key="8">
    <source>
        <dbReference type="Proteomes" id="UP000076830"/>
    </source>
</evidence>
<dbReference type="Pfam" id="PF04542">
    <property type="entry name" value="Sigma70_r2"/>
    <property type="match status" value="1"/>
</dbReference>
<dbReference type="InterPro" id="IPR036388">
    <property type="entry name" value="WH-like_DNA-bd_sf"/>
</dbReference>
<dbReference type="InterPro" id="IPR007627">
    <property type="entry name" value="RNA_pol_sigma70_r2"/>
</dbReference>
<dbReference type="Gene3D" id="1.10.10.10">
    <property type="entry name" value="Winged helix-like DNA-binding domain superfamily/Winged helix DNA-binding domain"/>
    <property type="match status" value="1"/>
</dbReference>
<dbReference type="InterPro" id="IPR014284">
    <property type="entry name" value="RNA_pol_sigma-70_dom"/>
</dbReference>
<accession>A0A167HC00</accession>
<organism evidence="7 8">
    <name type="scientific">Dokdonella koreensis DS-123</name>
    <dbReference type="NCBI Taxonomy" id="1300342"/>
    <lineage>
        <taxon>Bacteria</taxon>
        <taxon>Pseudomonadati</taxon>
        <taxon>Pseudomonadota</taxon>
        <taxon>Gammaproteobacteria</taxon>
        <taxon>Lysobacterales</taxon>
        <taxon>Rhodanobacteraceae</taxon>
        <taxon>Dokdonella</taxon>
    </lineage>
</organism>
<evidence type="ECO:0000256" key="3">
    <source>
        <dbReference type="ARBA" id="ARBA00023082"/>
    </source>
</evidence>
<dbReference type="GO" id="GO:0003677">
    <property type="term" value="F:DNA binding"/>
    <property type="evidence" value="ECO:0007669"/>
    <property type="project" value="InterPro"/>
</dbReference>
<evidence type="ECO:0000256" key="2">
    <source>
        <dbReference type="ARBA" id="ARBA00023015"/>
    </source>
</evidence>
<name>A0A167HC00_9GAMM</name>
<dbReference type="PANTHER" id="PTHR43133:SF46">
    <property type="entry name" value="RNA POLYMERASE SIGMA-70 FACTOR ECF SUBFAMILY"/>
    <property type="match status" value="1"/>
</dbReference>
<dbReference type="GO" id="GO:0016987">
    <property type="term" value="F:sigma factor activity"/>
    <property type="evidence" value="ECO:0007669"/>
    <property type="project" value="UniProtKB-KW"/>
</dbReference>
<feature type="domain" description="RNA polymerase sigma factor 70 region 4 type 2" evidence="6">
    <location>
        <begin position="131"/>
        <end position="180"/>
    </location>
</feature>
<evidence type="ECO:0000256" key="4">
    <source>
        <dbReference type="ARBA" id="ARBA00023163"/>
    </source>
</evidence>
<dbReference type="InterPro" id="IPR013325">
    <property type="entry name" value="RNA_pol_sigma_r2"/>
</dbReference>
<dbReference type="KEGG" id="dko:I596_3809"/>
<keyword evidence="2" id="KW-0805">Transcription regulation</keyword>
<dbReference type="InterPro" id="IPR013249">
    <property type="entry name" value="RNA_pol_sigma70_r4_t2"/>
</dbReference>
<dbReference type="Pfam" id="PF08281">
    <property type="entry name" value="Sigma70_r4_2"/>
    <property type="match status" value="1"/>
</dbReference>
<keyword evidence="8" id="KW-1185">Reference proteome</keyword>
<protein>
    <submittedName>
        <fullName evidence="7">RNA polymerase sigma-70 factor, ECF subfamily</fullName>
    </submittedName>
</protein>
<evidence type="ECO:0000313" key="7">
    <source>
        <dbReference type="EMBL" id="ANB19792.1"/>
    </source>
</evidence>
<evidence type="ECO:0000256" key="1">
    <source>
        <dbReference type="ARBA" id="ARBA00010641"/>
    </source>
</evidence>
<dbReference type="SUPFAM" id="SSF88659">
    <property type="entry name" value="Sigma3 and sigma4 domains of RNA polymerase sigma factors"/>
    <property type="match status" value="1"/>
</dbReference>
<dbReference type="InterPro" id="IPR013324">
    <property type="entry name" value="RNA_pol_sigma_r3/r4-like"/>
</dbReference>
<dbReference type="PANTHER" id="PTHR43133">
    <property type="entry name" value="RNA POLYMERASE ECF-TYPE SIGMA FACTO"/>
    <property type="match status" value="1"/>
</dbReference>
<sequence>MMADGNRQHVSQGFGQALDPFTLERARRGDMRAFEVIYGVYGKACYNLALRILGEPAAAEDIVQDVFLKLMDTIGSYRGDAPFGAWLKRMAANATIDRLRLDRRQGVDDPDALFASMGAADPPADAMVDAWTLLQRLPARARAVIVLHQMEGYTHRELAELFGQTESYSKSVLSRALQRLHATLDEAPSQAGVGTPVIPHV</sequence>
<dbReference type="NCBIfam" id="TIGR02937">
    <property type="entry name" value="sigma70-ECF"/>
    <property type="match status" value="1"/>
</dbReference>
<dbReference type="EMBL" id="CP015249">
    <property type="protein sequence ID" value="ANB19792.1"/>
    <property type="molecule type" value="Genomic_DNA"/>
</dbReference>
<evidence type="ECO:0000259" key="5">
    <source>
        <dbReference type="Pfam" id="PF04542"/>
    </source>
</evidence>
<keyword evidence="3" id="KW-0731">Sigma factor</keyword>
<dbReference type="CDD" id="cd06171">
    <property type="entry name" value="Sigma70_r4"/>
    <property type="match status" value="1"/>
</dbReference>
<dbReference type="STRING" id="1300342.I596_3809"/>
<dbReference type="AlphaFoldDB" id="A0A167HC00"/>
<dbReference type="InterPro" id="IPR039425">
    <property type="entry name" value="RNA_pol_sigma-70-like"/>
</dbReference>
<proteinExistence type="inferred from homology"/>
<dbReference type="SUPFAM" id="SSF88946">
    <property type="entry name" value="Sigma2 domain of RNA polymerase sigma factors"/>
    <property type="match status" value="1"/>
</dbReference>
<dbReference type="GO" id="GO:0006352">
    <property type="term" value="P:DNA-templated transcription initiation"/>
    <property type="evidence" value="ECO:0007669"/>
    <property type="project" value="InterPro"/>
</dbReference>
<comment type="similarity">
    <text evidence="1">Belongs to the sigma-70 factor family. ECF subfamily.</text>
</comment>
<keyword evidence="4" id="KW-0804">Transcription</keyword>
<reference evidence="7 8" key="1">
    <citation type="submission" date="2016-04" db="EMBL/GenBank/DDBJ databases">
        <title>Complete genome sequence of Dokdonella koreensis DS-123T.</title>
        <authorList>
            <person name="Kim J.F."/>
            <person name="Lee H."/>
            <person name="Kwak M.-J."/>
        </authorList>
    </citation>
    <scope>NUCLEOTIDE SEQUENCE [LARGE SCALE GENOMIC DNA]</scope>
    <source>
        <strain evidence="7 8">DS-123</strain>
    </source>
</reference>
<gene>
    <name evidence="7" type="ORF">I596_3809</name>
</gene>